<comment type="caution">
    <text evidence="1">The sequence shown here is derived from an EMBL/GenBank/DDBJ whole genome shotgun (WGS) entry which is preliminary data.</text>
</comment>
<evidence type="ECO:0000313" key="2">
    <source>
        <dbReference type="Proteomes" id="UP000619536"/>
    </source>
</evidence>
<reference evidence="1" key="1">
    <citation type="journal article" date="2014" name="Int. J. Syst. Evol. Microbiol.">
        <title>Complete genome sequence of Corynebacterium casei LMG S-19264T (=DSM 44701T), isolated from a smear-ripened cheese.</title>
        <authorList>
            <consortium name="US DOE Joint Genome Institute (JGI-PGF)"/>
            <person name="Walter F."/>
            <person name="Albersmeier A."/>
            <person name="Kalinowski J."/>
            <person name="Ruckert C."/>
        </authorList>
    </citation>
    <scope>NUCLEOTIDE SEQUENCE</scope>
    <source>
        <strain evidence="1">CCM 8606</strain>
    </source>
</reference>
<dbReference type="RefSeq" id="WP_188354579.1">
    <property type="nucleotide sequence ID" value="NZ_BMDH01000001.1"/>
</dbReference>
<evidence type="ECO:0008006" key="3">
    <source>
        <dbReference type="Google" id="ProtNLM"/>
    </source>
</evidence>
<sequence length="145" mass="16512">MQSFIKRDGKPRIDWPATTHPIGDQILDHVLYGDRKRNIGGHLHGQGIVGKREFSESWDATRIKRSIAQVMERPLWVRKAAHEFRPTTFGAEIDGVQIEVKAFLYQGRYVIERAYPVGGEGVIMNMKNGDKIEVKKSRAKVWIGA</sequence>
<dbReference type="EMBL" id="BMDH01000001">
    <property type="protein sequence ID" value="GGI13086.1"/>
    <property type="molecule type" value="Genomic_DNA"/>
</dbReference>
<reference evidence="1" key="2">
    <citation type="submission" date="2020-09" db="EMBL/GenBank/DDBJ databases">
        <authorList>
            <person name="Sun Q."/>
            <person name="Sedlacek I."/>
        </authorList>
    </citation>
    <scope>NUCLEOTIDE SEQUENCE</scope>
    <source>
        <strain evidence="1">CCM 8606</strain>
    </source>
</reference>
<name>A0A8J3F183_9BIFI</name>
<organism evidence="1 2">
    <name type="scientific">Galliscardovia ingluviei</name>
    <dbReference type="NCBI Taxonomy" id="1769422"/>
    <lineage>
        <taxon>Bacteria</taxon>
        <taxon>Bacillati</taxon>
        <taxon>Actinomycetota</taxon>
        <taxon>Actinomycetes</taxon>
        <taxon>Bifidobacteriales</taxon>
        <taxon>Bifidobacteriaceae</taxon>
        <taxon>Galliscardovia</taxon>
    </lineage>
</organism>
<proteinExistence type="predicted"/>
<protein>
    <recommendedName>
        <fullName evidence="3">Bacterial EndoU nuclease domain-containing protein</fullName>
    </recommendedName>
</protein>
<dbReference type="AlphaFoldDB" id="A0A8J3F183"/>
<evidence type="ECO:0000313" key="1">
    <source>
        <dbReference type="EMBL" id="GGI13086.1"/>
    </source>
</evidence>
<dbReference type="Proteomes" id="UP000619536">
    <property type="component" value="Unassembled WGS sequence"/>
</dbReference>
<accession>A0A8J3F183</accession>
<keyword evidence="2" id="KW-1185">Reference proteome</keyword>
<gene>
    <name evidence="1" type="ORF">GCM10007377_04200</name>
</gene>